<name>A0A840AYN7_9HYPH</name>
<dbReference type="EMBL" id="JACIDS010000006">
    <property type="protein sequence ID" value="MBB3933326.1"/>
    <property type="molecule type" value="Genomic_DNA"/>
</dbReference>
<evidence type="ECO:0000313" key="1">
    <source>
        <dbReference type="EMBL" id="MBB3933326.1"/>
    </source>
</evidence>
<comment type="caution">
    <text evidence="1">The sequence shown here is derived from an EMBL/GenBank/DDBJ whole genome shotgun (WGS) entry which is preliminary data.</text>
</comment>
<dbReference type="AlphaFoldDB" id="A0A840AYN7"/>
<evidence type="ECO:0000313" key="2">
    <source>
        <dbReference type="Proteomes" id="UP000553963"/>
    </source>
</evidence>
<gene>
    <name evidence="1" type="ORF">GGR25_004399</name>
</gene>
<reference evidence="1 2" key="1">
    <citation type="submission" date="2020-08" db="EMBL/GenBank/DDBJ databases">
        <title>Genomic Encyclopedia of Type Strains, Phase IV (KMG-IV): sequencing the most valuable type-strain genomes for metagenomic binning, comparative biology and taxonomic classification.</title>
        <authorList>
            <person name="Goeker M."/>
        </authorList>
    </citation>
    <scope>NUCLEOTIDE SEQUENCE [LARGE SCALE GENOMIC DNA]</scope>
    <source>
        <strain evidence="1 2">DSM 25966</strain>
    </source>
</reference>
<sequence>MSKINMKVRPAMIIAARTIEPRGAGRLTPPATWHHLG</sequence>
<dbReference type="Proteomes" id="UP000553963">
    <property type="component" value="Unassembled WGS sequence"/>
</dbReference>
<keyword evidence="2" id="KW-1185">Reference proteome</keyword>
<protein>
    <submittedName>
        <fullName evidence="1">Uncharacterized protein</fullName>
    </submittedName>
</protein>
<accession>A0A840AYN7</accession>
<organism evidence="1 2">
    <name type="scientific">Kaistia hirudinis</name>
    <dbReference type="NCBI Taxonomy" id="1293440"/>
    <lineage>
        <taxon>Bacteria</taxon>
        <taxon>Pseudomonadati</taxon>
        <taxon>Pseudomonadota</taxon>
        <taxon>Alphaproteobacteria</taxon>
        <taxon>Hyphomicrobiales</taxon>
        <taxon>Kaistiaceae</taxon>
        <taxon>Kaistia</taxon>
    </lineage>
</organism>
<proteinExistence type="predicted"/>